<dbReference type="AlphaFoldDB" id="A0A2V2ZS93"/>
<dbReference type="InterPro" id="IPR000600">
    <property type="entry name" value="ROK"/>
</dbReference>
<evidence type="ECO:0000313" key="3">
    <source>
        <dbReference type="Proteomes" id="UP000247150"/>
    </source>
</evidence>
<keyword evidence="2" id="KW-0418">Kinase</keyword>
<name>A0A2V2ZS93_9BACI</name>
<dbReference type="EMBL" id="QGTW01000009">
    <property type="protein sequence ID" value="PWW26942.1"/>
    <property type="molecule type" value="Genomic_DNA"/>
</dbReference>
<dbReference type="Pfam" id="PF00480">
    <property type="entry name" value="ROK"/>
    <property type="match status" value="1"/>
</dbReference>
<proteinExistence type="inferred from homology"/>
<evidence type="ECO:0000313" key="2">
    <source>
        <dbReference type="EMBL" id="PWW26942.1"/>
    </source>
</evidence>
<protein>
    <submittedName>
        <fullName evidence="2">Glucokinase</fullName>
    </submittedName>
</protein>
<comment type="caution">
    <text evidence="2">The sequence shown here is derived from an EMBL/GenBank/DDBJ whole genome shotgun (WGS) entry which is preliminary data.</text>
</comment>
<dbReference type="Proteomes" id="UP000247150">
    <property type="component" value="Unassembled WGS sequence"/>
</dbReference>
<dbReference type="PANTHER" id="PTHR18964">
    <property type="entry name" value="ROK (REPRESSOR, ORF, KINASE) FAMILY"/>
    <property type="match status" value="1"/>
</dbReference>
<dbReference type="Gene3D" id="3.30.420.40">
    <property type="match status" value="2"/>
</dbReference>
<dbReference type="GO" id="GO:0016301">
    <property type="term" value="F:kinase activity"/>
    <property type="evidence" value="ECO:0007669"/>
    <property type="project" value="UniProtKB-KW"/>
</dbReference>
<dbReference type="PANTHER" id="PTHR18964:SF149">
    <property type="entry name" value="BIFUNCTIONAL UDP-N-ACETYLGLUCOSAMINE 2-EPIMERASE_N-ACETYLMANNOSAMINE KINASE"/>
    <property type="match status" value="1"/>
</dbReference>
<dbReference type="RefSeq" id="WP_110065900.1">
    <property type="nucleotide sequence ID" value="NZ_QGTW01000009.1"/>
</dbReference>
<evidence type="ECO:0000256" key="1">
    <source>
        <dbReference type="ARBA" id="ARBA00006479"/>
    </source>
</evidence>
<dbReference type="SUPFAM" id="SSF53067">
    <property type="entry name" value="Actin-like ATPase domain"/>
    <property type="match status" value="1"/>
</dbReference>
<reference evidence="2 3" key="1">
    <citation type="submission" date="2018-05" db="EMBL/GenBank/DDBJ databases">
        <title>Freshwater and sediment microbial communities from various areas in North America, analyzing microbe dynamics in response to fracking.</title>
        <authorList>
            <person name="Lamendella R."/>
        </authorList>
    </citation>
    <scope>NUCLEOTIDE SEQUENCE [LARGE SCALE GENOMIC DNA]</scope>
    <source>
        <strain evidence="2 3">15_TX</strain>
    </source>
</reference>
<organism evidence="2 3">
    <name type="scientific">Cytobacillus oceanisediminis</name>
    <dbReference type="NCBI Taxonomy" id="665099"/>
    <lineage>
        <taxon>Bacteria</taxon>
        <taxon>Bacillati</taxon>
        <taxon>Bacillota</taxon>
        <taxon>Bacilli</taxon>
        <taxon>Bacillales</taxon>
        <taxon>Bacillaceae</taxon>
        <taxon>Cytobacillus</taxon>
    </lineage>
</organism>
<keyword evidence="2" id="KW-0808">Transferase</keyword>
<dbReference type="OrthoDB" id="9795247at2"/>
<comment type="similarity">
    <text evidence="1">Belongs to the ROK (NagC/XylR) family.</text>
</comment>
<sequence length="308" mass="34295">MTALVADIGGTKIAAAFVSDKEKTIKQRIQADSVSHDSEALFNRVLALFFQILESEKTKPEEIKFIGLGIPGKVDSVHGLAVYQNNLPWRNFPLRENLNKYFPNAEVVMDNDVYMAAFGEWTEWKMEKETFAYVTVSTGVSACLLSEGKFLRGAGIAGEVGFTLLEYGDELKSLENLASGTAIEESAKKLFNPQITVAGVMELYYRKDPQAEKIIQRAAKCIARGLHQIFTLIDPHLVVMGGGVIINQPEFFALIKQELKHMVQNPLQKGIEERVQLSKLNGDAGLFGCLYTAEKQKSKKTHHNKINK</sequence>
<accession>A0A2V2ZS93</accession>
<gene>
    <name evidence="2" type="ORF">DFO73_109108</name>
</gene>
<dbReference type="InterPro" id="IPR043129">
    <property type="entry name" value="ATPase_NBD"/>
</dbReference>